<organism evidence="2">
    <name type="scientific">Glycine max</name>
    <name type="common">Soybean</name>
    <name type="synonym">Glycine hispida</name>
    <dbReference type="NCBI Taxonomy" id="3847"/>
    <lineage>
        <taxon>Eukaryota</taxon>
        <taxon>Viridiplantae</taxon>
        <taxon>Streptophyta</taxon>
        <taxon>Embryophyta</taxon>
        <taxon>Tracheophyta</taxon>
        <taxon>Spermatophyta</taxon>
        <taxon>Magnoliopsida</taxon>
        <taxon>eudicotyledons</taxon>
        <taxon>Gunneridae</taxon>
        <taxon>Pentapetalae</taxon>
        <taxon>rosids</taxon>
        <taxon>fabids</taxon>
        <taxon>Fabales</taxon>
        <taxon>Fabaceae</taxon>
        <taxon>Papilionoideae</taxon>
        <taxon>50 kb inversion clade</taxon>
        <taxon>NPAAA clade</taxon>
        <taxon>indigoferoid/millettioid clade</taxon>
        <taxon>Phaseoleae</taxon>
        <taxon>Glycine</taxon>
        <taxon>Glycine subgen. Soja</taxon>
    </lineage>
</organism>
<keyword evidence="4" id="KW-1185">Reference proteome</keyword>
<sequence length="102" mass="11995">MIRVESSCNSCDDVSNQFAVSLKNNILEMHFSNQLEGFVETKHFNFYRFQQPIEIACSSFYEETIGVSRRHMPMPKRFCVQIAFRVSLLWFLPFHLVLLDIA</sequence>
<dbReference type="EnsemblPlants" id="KRH14790">
    <property type="protein sequence ID" value="KRH14790"/>
    <property type="gene ID" value="GLYMA_14G049100"/>
</dbReference>
<proteinExistence type="predicted"/>
<dbReference type="AlphaFoldDB" id="A0A0R0G9H4"/>
<keyword evidence="1" id="KW-0812">Transmembrane</keyword>
<evidence type="ECO:0000256" key="1">
    <source>
        <dbReference type="SAM" id="Phobius"/>
    </source>
</evidence>
<reference evidence="3" key="2">
    <citation type="submission" date="2018-02" db="UniProtKB">
        <authorList>
            <consortium name="EnsemblPlants"/>
        </authorList>
    </citation>
    <scope>IDENTIFICATION</scope>
    <source>
        <strain evidence="3">Williams 82</strain>
    </source>
</reference>
<keyword evidence="1" id="KW-1133">Transmembrane helix</keyword>
<evidence type="ECO:0000313" key="3">
    <source>
        <dbReference type="EnsemblPlants" id="KRH14790"/>
    </source>
</evidence>
<dbReference type="Gramene" id="KRH14790">
    <property type="protein sequence ID" value="KRH14790"/>
    <property type="gene ID" value="GLYMA_14G049100"/>
</dbReference>
<name>A0A0R0G9H4_SOYBN</name>
<accession>A0A0R0G9H4</accession>
<evidence type="ECO:0000313" key="2">
    <source>
        <dbReference type="EMBL" id="KRH14790.1"/>
    </source>
</evidence>
<dbReference type="EMBL" id="CM000847">
    <property type="protein sequence ID" value="KRH14790.1"/>
    <property type="molecule type" value="Genomic_DNA"/>
</dbReference>
<dbReference type="InParanoid" id="A0A0R0G9H4"/>
<protein>
    <submittedName>
        <fullName evidence="2 3">Uncharacterized protein</fullName>
    </submittedName>
</protein>
<keyword evidence="1" id="KW-0472">Membrane</keyword>
<reference evidence="2" key="3">
    <citation type="submission" date="2018-07" db="EMBL/GenBank/DDBJ databases">
        <title>WGS assembly of Glycine max.</title>
        <authorList>
            <person name="Schmutz J."/>
            <person name="Cannon S."/>
            <person name="Schlueter J."/>
            <person name="Ma J."/>
            <person name="Mitros T."/>
            <person name="Nelson W."/>
            <person name="Hyten D."/>
            <person name="Song Q."/>
            <person name="Thelen J."/>
            <person name="Cheng J."/>
            <person name="Xu D."/>
            <person name="Hellsten U."/>
            <person name="May G."/>
            <person name="Yu Y."/>
            <person name="Sakurai T."/>
            <person name="Umezawa T."/>
            <person name="Bhattacharyya M."/>
            <person name="Sandhu D."/>
            <person name="Valliyodan B."/>
            <person name="Lindquist E."/>
            <person name="Peto M."/>
            <person name="Grant D."/>
            <person name="Shu S."/>
            <person name="Goodstein D."/>
            <person name="Barry K."/>
            <person name="Futrell-Griggs M."/>
            <person name="Abernathy B."/>
            <person name="Du J."/>
            <person name="Tian Z."/>
            <person name="Zhu L."/>
            <person name="Gill N."/>
            <person name="Joshi T."/>
            <person name="Libault M."/>
            <person name="Sethuraman A."/>
            <person name="Zhang X."/>
            <person name="Shinozaki K."/>
            <person name="Nguyen H."/>
            <person name="Wing R."/>
            <person name="Cregan P."/>
            <person name="Specht J."/>
            <person name="Grimwood J."/>
            <person name="Rokhsar D."/>
            <person name="Stacey G."/>
            <person name="Shoemaker R."/>
            <person name="Jackson S."/>
        </authorList>
    </citation>
    <scope>NUCLEOTIDE SEQUENCE</scope>
    <source>
        <tissue evidence="2">Callus</tissue>
    </source>
</reference>
<feature type="transmembrane region" description="Helical" evidence="1">
    <location>
        <begin position="78"/>
        <end position="99"/>
    </location>
</feature>
<dbReference type="Proteomes" id="UP000008827">
    <property type="component" value="Chromosome 14"/>
</dbReference>
<gene>
    <name evidence="2" type="ORF">GLYMA_14G049100</name>
</gene>
<evidence type="ECO:0000313" key="4">
    <source>
        <dbReference type="Proteomes" id="UP000008827"/>
    </source>
</evidence>
<reference evidence="2 3" key="1">
    <citation type="journal article" date="2010" name="Nature">
        <title>Genome sequence of the palaeopolyploid soybean.</title>
        <authorList>
            <person name="Schmutz J."/>
            <person name="Cannon S.B."/>
            <person name="Schlueter J."/>
            <person name="Ma J."/>
            <person name="Mitros T."/>
            <person name="Nelson W."/>
            <person name="Hyten D.L."/>
            <person name="Song Q."/>
            <person name="Thelen J.J."/>
            <person name="Cheng J."/>
            <person name="Xu D."/>
            <person name="Hellsten U."/>
            <person name="May G.D."/>
            <person name="Yu Y."/>
            <person name="Sakurai T."/>
            <person name="Umezawa T."/>
            <person name="Bhattacharyya M.K."/>
            <person name="Sandhu D."/>
            <person name="Valliyodan B."/>
            <person name="Lindquist E."/>
            <person name="Peto M."/>
            <person name="Grant D."/>
            <person name="Shu S."/>
            <person name="Goodstein D."/>
            <person name="Barry K."/>
            <person name="Futrell-Griggs M."/>
            <person name="Abernathy B."/>
            <person name="Du J."/>
            <person name="Tian Z."/>
            <person name="Zhu L."/>
            <person name="Gill N."/>
            <person name="Joshi T."/>
            <person name="Libault M."/>
            <person name="Sethuraman A."/>
            <person name="Zhang X.-C."/>
            <person name="Shinozaki K."/>
            <person name="Nguyen H.T."/>
            <person name="Wing R.A."/>
            <person name="Cregan P."/>
            <person name="Specht J."/>
            <person name="Grimwood J."/>
            <person name="Rokhsar D."/>
            <person name="Stacey G."/>
            <person name="Shoemaker R.C."/>
            <person name="Jackson S.A."/>
        </authorList>
    </citation>
    <scope>NUCLEOTIDE SEQUENCE</scope>
    <source>
        <strain evidence="3">cv. Williams 82</strain>
        <tissue evidence="2">Callus</tissue>
    </source>
</reference>